<dbReference type="Proteomes" id="UP000326702">
    <property type="component" value="Chromosome"/>
</dbReference>
<organism evidence="2 3">
    <name type="scientific">Luteimicrobium xylanilyticum</name>
    <dbReference type="NCBI Taxonomy" id="1133546"/>
    <lineage>
        <taxon>Bacteria</taxon>
        <taxon>Bacillati</taxon>
        <taxon>Actinomycetota</taxon>
        <taxon>Actinomycetes</taxon>
        <taxon>Micrococcales</taxon>
        <taxon>Luteimicrobium</taxon>
    </lineage>
</organism>
<dbReference type="AlphaFoldDB" id="A0A5P9QBE7"/>
<keyword evidence="1" id="KW-1133">Transmembrane helix</keyword>
<dbReference type="RefSeq" id="WP_036949552.1">
    <property type="nucleotide sequence ID" value="NZ_BAABIH010000017.1"/>
</dbReference>
<protein>
    <submittedName>
        <fullName evidence="2">Uncharacterized protein</fullName>
    </submittedName>
</protein>
<dbReference type="KEGG" id="lxl:KDY119_02276"/>
<proteinExistence type="predicted"/>
<feature type="transmembrane region" description="Helical" evidence="1">
    <location>
        <begin position="158"/>
        <end position="178"/>
    </location>
</feature>
<reference evidence="2 3" key="1">
    <citation type="submission" date="2019-10" db="EMBL/GenBank/DDBJ databases">
        <title>Genome sequence of Luteimicrobium xylanilyticum HY-24.</title>
        <authorList>
            <person name="Kim D.Y."/>
            <person name="Park H.-Y."/>
        </authorList>
    </citation>
    <scope>NUCLEOTIDE SEQUENCE [LARGE SCALE GENOMIC DNA]</scope>
    <source>
        <strain evidence="2 3">HY-24</strain>
    </source>
</reference>
<evidence type="ECO:0000313" key="2">
    <source>
        <dbReference type="EMBL" id="QFU98757.1"/>
    </source>
</evidence>
<keyword evidence="3" id="KW-1185">Reference proteome</keyword>
<evidence type="ECO:0000256" key="1">
    <source>
        <dbReference type="SAM" id="Phobius"/>
    </source>
</evidence>
<feature type="transmembrane region" description="Helical" evidence="1">
    <location>
        <begin position="68"/>
        <end position="85"/>
    </location>
</feature>
<dbReference type="EMBL" id="CP045529">
    <property type="protein sequence ID" value="QFU98757.1"/>
    <property type="molecule type" value="Genomic_DNA"/>
</dbReference>
<keyword evidence="1" id="KW-0812">Transmembrane</keyword>
<accession>A0A5P9QBE7</accession>
<gene>
    <name evidence="2" type="ORF">KDY119_02276</name>
</gene>
<feature type="transmembrane region" description="Helical" evidence="1">
    <location>
        <begin position="91"/>
        <end position="111"/>
    </location>
</feature>
<sequence length="184" mass="18955">MSPGRTGARPDDAPRILPPEIGASFPGWSAQAAVLLVGAGLSGLVVHGFWLFVAVVLAVVATASPRTLVAWVLMVYLGVAALTLPHDGWTWRFALLLLGLPVLHVAAAFSLALPPGGRVATGVLVAPVRRLVLIQVPVQALAAVVLLTLAPGGGAPHLRPAAVVAGAALVVGVVLLVWRWRTPR</sequence>
<evidence type="ECO:0000313" key="3">
    <source>
        <dbReference type="Proteomes" id="UP000326702"/>
    </source>
</evidence>
<name>A0A5P9QBE7_9MICO</name>
<feature type="transmembrane region" description="Helical" evidence="1">
    <location>
        <begin position="32"/>
        <end position="61"/>
    </location>
</feature>
<feature type="transmembrane region" description="Helical" evidence="1">
    <location>
        <begin position="131"/>
        <end position="152"/>
    </location>
</feature>
<keyword evidence="1" id="KW-0472">Membrane</keyword>